<reference evidence="1 2" key="1">
    <citation type="journal article" date="2014" name="PLoS Genet.">
        <title>Analysis of the Phlebiopsis gigantea genome, transcriptome and secretome provides insight into its pioneer colonization strategies of wood.</title>
        <authorList>
            <person name="Hori C."/>
            <person name="Ishida T."/>
            <person name="Igarashi K."/>
            <person name="Samejima M."/>
            <person name="Suzuki H."/>
            <person name="Master E."/>
            <person name="Ferreira P."/>
            <person name="Ruiz-Duenas F.J."/>
            <person name="Held B."/>
            <person name="Canessa P."/>
            <person name="Larrondo L.F."/>
            <person name="Schmoll M."/>
            <person name="Druzhinina I.S."/>
            <person name="Kubicek C.P."/>
            <person name="Gaskell J.A."/>
            <person name="Kersten P."/>
            <person name="St John F."/>
            <person name="Glasner J."/>
            <person name="Sabat G."/>
            <person name="Splinter BonDurant S."/>
            <person name="Syed K."/>
            <person name="Yadav J."/>
            <person name="Mgbeahuruike A.C."/>
            <person name="Kovalchuk A."/>
            <person name="Asiegbu F.O."/>
            <person name="Lackner G."/>
            <person name="Hoffmeister D."/>
            <person name="Rencoret J."/>
            <person name="Gutierrez A."/>
            <person name="Sun H."/>
            <person name="Lindquist E."/>
            <person name="Barry K."/>
            <person name="Riley R."/>
            <person name="Grigoriev I.V."/>
            <person name="Henrissat B."/>
            <person name="Kues U."/>
            <person name="Berka R.M."/>
            <person name="Martinez A.T."/>
            <person name="Covert S.F."/>
            <person name="Blanchette R.A."/>
            <person name="Cullen D."/>
        </authorList>
    </citation>
    <scope>NUCLEOTIDE SEQUENCE [LARGE SCALE GENOMIC DNA]</scope>
    <source>
        <strain evidence="1 2">11061_1 CR5-6</strain>
    </source>
</reference>
<dbReference type="AlphaFoldDB" id="A0A0C3NRE4"/>
<evidence type="ECO:0000313" key="1">
    <source>
        <dbReference type="EMBL" id="KIP07779.1"/>
    </source>
</evidence>
<dbReference type="Proteomes" id="UP000053257">
    <property type="component" value="Unassembled WGS sequence"/>
</dbReference>
<proteinExistence type="predicted"/>
<gene>
    <name evidence="1" type="ORF">PHLGIDRAFT_408697</name>
</gene>
<organism evidence="1 2">
    <name type="scientific">Phlebiopsis gigantea (strain 11061_1 CR5-6)</name>
    <name type="common">White-rot fungus</name>
    <name type="synonym">Peniophora gigantea</name>
    <dbReference type="NCBI Taxonomy" id="745531"/>
    <lineage>
        <taxon>Eukaryota</taxon>
        <taxon>Fungi</taxon>
        <taxon>Dikarya</taxon>
        <taxon>Basidiomycota</taxon>
        <taxon>Agaricomycotina</taxon>
        <taxon>Agaricomycetes</taxon>
        <taxon>Polyporales</taxon>
        <taxon>Phanerochaetaceae</taxon>
        <taxon>Phlebiopsis</taxon>
    </lineage>
</organism>
<keyword evidence="2" id="KW-1185">Reference proteome</keyword>
<name>A0A0C3NRE4_PHLG1</name>
<dbReference type="EMBL" id="KN840491">
    <property type="protein sequence ID" value="KIP07779.1"/>
    <property type="molecule type" value="Genomic_DNA"/>
</dbReference>
<sequence>MVRELYPWRRGHPMDPHLMDEYKLVDQLPMETIDQICAALYETTCHNVVWKRDPGELHDLCQASLVSRAWALRLRPKTFEAVFISSHDRAREFILLCRSTVWQDELSIRSYVKEIHLNQTLKQDTCPWIHNIISLLPRHQFPSLDELNVDYILPGKNPQLPRTIHSGLPRSLPPARVSYLWLNHDRSLSSPLCTIERAVSFISSIRADYYTHLKLRCESREAESTLQRYMRSGACQLIGAEIALLFSETHRDYAPLPIGWLVFAEGLRPSEFTKVARSSPAIAKILRLAPRTIDILSSMLDCIFNKCECSTCLSYNLRLDYQVKYVHAKRQEERCMIFHAHGHHVMVHLSQSNQLRYIGLYNGISVENGYKDPRTNSLRLQDESELLRMWNFELTFIDELVNMLTPTELLQFRVFIAIDWKEEISVSIQNALPEGIKTQMPHTHRKGILDVSIAEVSLHPGETDLRDHLKQRCLQDLSSLQ</sequence>
<evidence type="ECO:0000313" key="2">
    <source>
        <dbReference type="Proteomes" id="UP000053257"/>
    </source>
</evidence>
<dbReference type="HOGENOM" id="CLU_611260_0_0_1"/>
<accession>A0A0C3NRE4</accession>
<protein>
    <submittedName>
        <fullName evidence="1">Uncharacterized protein</fullName>
    </submittedName>
</protein>